<dbReference type="AlphaFoldDB" id="A0A2N5Z940"/>
<dbReference type="EMBL" id="PKTG01000146">
    <property type="protein sequence ID" value="PLX15166.1"/>
    <property type="molecule type" value="Genomic_DNA"/>
</dbReference>
<dbReference type="Gene3D" id="3.30.700.10">
    <property type="entry name" value="Glycoprotein, Type 4 Pilin"/>
    <property type="match status" value="1"/>
</dbReference>
<reference evidence="2 3" key="1">
    <citation type="submission" date="2017-11" db="EMBL/GenBank/DDBJ databases">
        <title>Genome-resolved metagenomics identifies genetic mobility, metabolic interactions, and unexpected diversity in perchlorate-reducing communities.</title>
        <authorList>
            <person name="Barnum T.P."/>
            <person name="Figueroa I.A."/>
            <person name="Carlstrom C.I."/>
            <person name="Lucas L.N."/>
            <person name="Engelbrektson A.L."/>
            <person name="Coates J.D."/>
        </authorList>
    </citation>
    <scope>NUCLEOTIDE SEQUENCE [LARGE SCALE GENOMIC DNA]</scope>
    <source>
        <strain evidence="2">BM706</strain>
    </source>
</reference>
<evidence type="ECO:0000313" key="3">
    <source>
        <dbReference type="Proteomes" id="UP000234857"/>
    </source>
</evidence>
<protein>
    <submittedName>
        <fullName evidence="2">Uncharacterized protein</fullName>
    </submittedName>
</protein>
<comment type="caution">
    <text evidence="2">The sequence shown here is derived from an EMBL/GenBank/DDBJ whole genome shotgun (WGS) entry which is preliminary data.</text>
</comment>
<keyword evidence="1" id="KW-0812">Transmembrane</keyword>
<organism evidence="2 3">
    <name type="scientific">Muiribacterium halophilum</name>
    <dbReference type="NCBI Taxonomy" id="2053465"/>
    <lineage>
        <taxon>Bacteria</taxon>
        <taxon>Candidatus Muiribacteriota</taxon>
        <taxon>Candidatus Muiribacteriia</taxon>
        <taxon>Candidatus Muiribacteriales</taxon>
        <taxon>Candidatus Muiribacteriaceae</taxon>
        <taxon>Candidatus Muiribacterium</taxon>
    </lineage>
</organism>
<feature type="transmembrane region" description="Helical" evidence="1">
    <location>
        <begin position="7"/>
        <end position="29"/>
    </location>
</feature>
<evidence type="ECO:0000313" key="2">
    <source>
        <dbReference type="EMBL" id="PLX15166.1"/>
    </source>
</evidence>
<keyword evidence="1" id="KW-0472">Membrane</keyword>
<gene>
    <name evidence="2" type="ORF">C0601_13625</name>
</gene>
<dbReference type="Proteomes" id="UP000234857">
    <property type="component" value="Unassembled WGS sequence"/>
</dbReference>
<dbReference type="InterPro" id="IPR045584">
    <property type="entry name" value="Pilin-like"/>
</dbReference>
<name>A0A2N5Z940_MUIH1</name>
<evidence type="ECO:0000256" key="1">
    <source>
        <dbReference type="SAM" id="Phobius"/>
    </source>
</evidence>
<sequence length="117" mass="13271">MKKAFSFLELMVIISILAIILTMASLPYINAKHKAVEQVCKNNTKMLDAAVVNYNSQPGVKKIPDDVQYLSIYKEKLVEYLKNRSWPICKGNGYFYRKNGIVFCSKHGSFSGESPED</sequence>
<proteinExistence type="predicted"/>
<dbReference type="SUPFAM" id="SSF54523">
    <property type="entry name" value="Pili subunits"/>
    <property type="match status" value="1"/>
</dbReference>
<accession>A0A2N5Z940</accession>
<keyword evidence="1" id="KW-1133">Transmembrane helix</keyword>